<accession>A0A5B8CEC4</accession>
<feature type="compositionally biased region" description="Pro residues" evidence="1">
    <location>
        <begin position="104"/>
        <end position="115"/>
    </location>
</feature>
<evidence type="ECO:0000256" key="1">
    <source>
        <dbReference type="SAM" id="MobiDB-lite"/>
    </source>
</evidence>
<organism evidence="2 3">
    <name type="scientific">Sphingobium fuliginis ATCC 27551</name>
    <dbReference type="NCBI Taxonomy" id="1208342"/>
    <lineage>
        <taxon>Bacteria</taxon>
        <taxon>Pseudomonadati</taxon>
        <taxon>Pseudomonadota</taxon>
        <taxon>Alphaproteobacteria</taxon>
        <taxon>Sphingomonadales</taxon>
        <taxon>Sphingomonadaceae</taxon>
        <taxon>Sphingobium</taxon>
    </lineage>
</organism>
<gene>
    <name evidence="2" type="ORF">FIL70_08335</name>
</gene>
<evidence type="ECO:0000313" key="2">
    <source>
        <dbReference type="EMBL" id="QDC37225.1"/>
    </source>
</evidence>
<sequence>MKHRIRVVQIFRVVRSIETDVEAATPDQALDLIDEGLADVPAFDDPGWSETRTLEHETIVGRCIPIPRLVWRGIFLLSFAQYPAVHGPPQGRRPLQFCCAKSAPPSPLTRPLRGP</sequence>
<protein>
    <submittedName>
        <fullName evidence="2">Uncharacterized protein</fullName>
    </submittedName>
</protein>
<dbReference type="KEGG" id="sufl:FIL70_08335"/>
<evidence type="ECO:0000313" key="3">
    <source>
        <dbReference type="Proteomes" id="UP000311469"/>
    </source>
</evidence>
<proteinExistence type="predicted"/>
<name>A0A5B8CEC4_SPHSA</name>
<reference evidence="2 3" key="1">
    <citation type="submission" date="2019-06" db="EMBL/GenBank/DDBJ databases">
        <title>Genome organization and adaptive potential of archetypical organophosphate degarding Sphingobium fuliginis ATCC 27551.</title>
        <authorList>
            <person name="Sarwar A."/>
            <person name="Parthasarathy S."/>
            <person name="Singh C."/>
            <person name="Siddavattam D."/>
        </authorList>
    </citation>
    <scope>NUCLEOTIDE SEQUENCE [LARGE SCALE GENOMIC DNA]</scope>
    <source>
        <strain evidence="2 3">ATCC 27551</strain>
    </source>
</reference>
<dbReference type="AlphaFoldDB" id="A0A5B8CEC4"/>
<dbReference type="EMBL" id="CP041016">
    <property type="protein sequence ID" value="QDC37225.1"/>
    <property type="molecule type" value="Genomic_DNA"/>
</dbReference>
<dbReference type="Proteomes" id="UP000311469">
    <property type="component" value="Chromosome cSF1"/>
</dbReference>
<dbReference type="RefSeq" id="WP_140042025.1">
    <property type="nucleotide sequence ID" value="NZ_CP041016.1"/>
</dbReference>
<feature type="region of interest" description="Disordered" evidence="1">
    <location>
        <begin position="96"/>
        <end position="115"/>
    </location>
</feature>